<accession>A4SE45</accession>
<dbReference type="EMBL" id="CP000607">
    <property type="protein sequence ID" value="ABP36754.1"/>
    <property type="molecule type" value="Genomic_DNA"/>
</dbReference>
<dbReference type="HOGENOM" id="CLU_031040_7_1_10"/>
<keyword evidence="1 7" id="KW-0560">Oxidoreductase</keyword>
<comment type="catalytic activity">
    <reaction evidence="5">
        <text>L-methionyl-[protein] + [thioredoxin]-disulfide + H2O = L-methionyl-(R)-S-oxide-[protein] + [thioredoxin]-dithiol</text>
        <dbReference type="Rhea" id="RHEA:24164"/>
        <dbReference type="Rhea" id="RHEA-COMP:10698"/>
        <dbReference type="Rhea" id="RHEA-COMP:10700"/>
        <dbReference type="Rhea" id="RHEA-COMP:12313"/>
        <dbReference type="Rhea" id="RHEA-COMP:12314"/>
        <dbReference type="ChEBI" id="CHEBI:15377"/>
        <dbReference type="ChEBI" id="CHEBI:16044"/>
        <dbReference type="ChEBI" id="CHEBI:29950"/>
        <dbReference type="ChEBI" id="CHEBI:45764"/>
        <dbReference type="ChEBI" id="CHEBI:50058"/>
        <dbReference type="EC" id="1.8.4.12"/>
    </reaction>
</comment>
<dbReference type="InterPro" id="IPR002569">
    <property type="entry name" value="Met_Sox_Rdtase_MsrA_dom"/>
</dbReference>
<dbReference type="GO" id="GO:0033743">
    <property type="term" value="F:peptide-methionine (R)-S-oxide reductase activity"/>
    <property type="evidence" value="ECO:0007669"/>
    <property type="project" value="UniProtKB-EC"/>
</dbReference>
<dbReference type="PANTHER" id="PTHR43774">
    <property type="entry name" value="PEPTIDE METHIONINE SULFOXIDE REDUCTASE"/>
    <property type="match status" value="1"/>
</dbReference>
<dbReference type="GO" id="GO:0033744">
    <property type="term" value="F:L-methionine:thioredoxin-disulfide S-oxidoreductase activity"/>
    <property type="evidence" value="ECO:0007669"/>
    <property type="project" value="RHEA"/>
</dbReference>
<comment type="function">
    <text evidence="3 7">Has an important function as a repair enzyme for proteins that have been inactivated by oxidation. Catalyzes the reversible oxidation-reduction of methionine sulfoxide in proteins to methionine.</text>
</comment>
<comment type="catalytic activity">
    <reaction evidence="4 7">
        <text>L-methionyl-[protein] + [thioredoxin]-disulfide + H2O = L-methionyl-(S)-S-oxide-[protein] + [thioredoxin]-dithiol</text>
        <dbReference type="Rhea" id="RHEA:14217"/>
        <dbReference type="Rhea" id="RHEA-COMP:10698"/>
        <dbReference type="Rhea" id="RHEA-COMP:10700"/>
        <dbReference type="Rhea" id="RHEA-COMP:12313"/>
        <dbReference type="Rhea" id="RHEA-COMP:12315"/>
        <dbReference type="ChEBI" id="CHEBI:15377"/>
        <dbReference type="ChEBI" id="CHEBI:16044"/>
        <dbReference type="ChEBI" id="CHEBI:29950"/>
        <dbReference type="ChEBI" id="CHEBI:44120"/>
        <dbReference type="ChEBI" id="CHEBI:50058"/>
        <dbReference type="EC" id="1.8.4.11"/>
    </reaction>
</comment>
<evidence type="ECO:0000256" key="3">
    <source>
        <dbReference type="ARBA" id="ARBA00024679"/>
    </source>
</evidence>
<sequence length="309" mass="34605">MNLILMILFLTAAYGCTAPTQKEDGVSYNDLSPDEKRVIENKGTERAFSGKYYLNKEAGVYLCRRCDAPLFRSEDKFESGTGWPSFDDAIPGAVREVPDADGRRTEIVCSNCGAHLGHAFFGESMTEKNVRHCVNSVSLDFSPRATAPGLEEKAVFAGGCFWGVEHRLAELKGVRSVTSGYTGGRSENPSYREVCSGDTGHAEAVEVVFNPAEVSYETLAKLFFEIHDPTELNRQGPDRGTQYRSAVFYRNDEQRSVAEHLIAELKAKGYPVVTTVEKAGRFWPAEEYHQDYYEKTGHEPYCHIYTKRF</sequence>
<dbReference type="eggNOG" id="COG0225">
    <property type="taxonomic scope" value="Bacteria"/>
</dbReference>
<keyword evidence="2" id="KW-0511">Multifunctional enzyme</keyword>
<dbReference type="Gene3D" id="3.30.1060.10">
    <property type="entry name" value="Peptide methionine sulphoxide reductase MsrA"/>
    <property type="match status" value="1"/>
</dbReference>
<dbReference type="HAMAP" id="MF_01401">
    <property type="entry name" value="MsrA"/>
    <property type="match status" value="1"/>
</dbReference>
<protein>
    <recommendedName>
        <fullName evidence="7">Peptide methionine sulfoxide reductase MsrA</fullName>
        <shortName evidence="7">Protein-methionine-S-oxide reductase</shortName>
        <ecNumber evidence="7">1.8.4.11</ecNumber>
    </recommendedName>
    <alternativeName>
        <fullName evidence="7">Peptide-methionine (S)-S-oxide reductase</fullName>
        <shortName evidence="7">Peptide Met(O) reductase</shortName>
    </alternativeName>
</protein>
<dbReference type="STRING" id="290318.Cvib_0739"/>
<evidence type="ECO:0000259" key="8">
    <source>
        <dbReference type="PROSITE" id="PS51790"/>
    </source>
</evidence>
<dbReference type="InterPro" id="IPR011057">
    <property type="entry name" value="Mss4-like_sf"/>
</dbReference>
<evidence type="ECO:0000256" key="6">
    <source>
        <dbReference type="ARBA" id="ARBA00048782"/>
    </source>
</evidence>
<dbReference type="NCBIfam" id="NF004042">
    <property type="entry name" value="PRK05550.1"/>
    <property type="match status" value="1"/>
</dbReference>
<dbReference type="PROSITE" id="PS51790">
    <property type="entry name" value="MSRB"/>
    <property type="match status" value="1"/>
</dbReference>
<dbReference type="KEGG" id="pvi:Cvib_0739"/>
<dbReference type="NCBIfam" id="TIGR00401">
    <property type="entry name" value="msrA"/>
    <property type="match status" value="1"/>
</dbReference>
<proteinExistence type="inferred from homology"/>
<feature type="domain" description="MsrB" evidence="8">
    <location>
        <begin position="24"/>
        <end position="144"/>
    </location>
</feature>
<evidence type="ECO:0000313" key="9">
    <source>
        <dbReference type="EMBL" id="ABP36754.1"/>
    </source>
</evidence>
<dbReference type="NCBIfam" id="NF004036">
    <property type="entry name" value="PRK05508.1"/>
    <property type="match status" value="1"/>
</dbReference>
<dbReference type="Gene3D" id="2.170.150.20">
    <property type="entry name" value="Peptide methionine sulfoxide reductase"/>
    <property type="match status" value="1"/>
</dbReference>
<evidence type="ECO:0000256" key="5">
    <source>
        <dbReference type="ARBA" id="ARBA00048488"/>
    </source>
</evidence>
<dbReference type="Pfam" id="PF01641">
    <property type="entry name" value="SelR"/>
    <property type="match status" value="1"/>
</dbReference>
<name>A4SE45_CHLPM</name>
<dbReference type="eggNOG" id="COG0229">
    <property type="taxonomic scope" value="Bacteria"/>
</dbReference>
<evidence type="ECO:0000256" key="7">
    <source>
        <dbReference type="HAMAP-Rule" id="MF_01401"/>
    </source>
</evidence>
<dbReference type="SUPFAM" id="SSF55068">
    <property type="entry name" value="Peptide methionine sulfoxide reductase"/>
    <property type="match status" value="1"/>
</dbReference>
<dbReference type="GO" id="GO:0008113">
    <property type="term" value="F:peptide-methionine (S)-S-oxide reductase activity"/>
    <property type="evidence" value="ECO:0007669"/>
    <property type="project" value="UniProtKB-UniRule"/>
</dbReference>
<comment type="catalytic activity">
    <reaction evidence="6 7">
        <text>[thioredoxin]-disulfide + L-methionine + H2O = L-methionine (S)-S-oxide + [thioredoxin]-dithiol</text>
        <dbReference type="Rhea" id="RHEA:19993"/>
        <dbReference type="Rhea" id="RHEA-COMP:10698"/>
        <dbReference type="Rhea" id="RHEA-COMP:10700"/>
        <dbReference type="ChEBI" id="CHEBI:15377"/>
        <dbReference type="ChEBI" id="CHEBI:29950"/>
        <dbReference type="ChEBI" id="CHEBI:50058"/>
        <dbReference type="ChEBI" id="CHEBI:57844"/>
        <dbReference type="ChEBI" id="CHEBI:58772"/>
        <dbReference type="EC" id="1.8.4.11"/>
    </reaction>
</comment>
<dbReference type="AlphaFoldDB" id="A4SE45"/>
<evidence type="ECO:0000256" key="4">
    <source>
        <dbReference type="ARBA" id="ARBA00047806"/>
    </source>
</evidence>
<dbReference type="InterPro" id="IPR036509">
    <property type="entry name" value="Met_Sox_Rdtase_MsrA_sf"/>
</dbReference>
<dbReference type="InterPro" id="IPR002579">
    <property type="entry name" value="Met_Sox_Rdtase_MsrB_dom"/>
</dbReference>
<evidence type="ECO:0000256" key="1">
    <source>
        <dbReference type="ARBA" id="ARBA00023002"/>
    </source>
</evidence>
<dbReference type="SUPFAM" id="SSF51316">
    <property type="entry name" value="Mss4-like"/>
    <property type="match status" value="1"/>
</dbReference>
<comment type="similarity">
    <text evidence="7">Belongs to the MsrA Met sulfoxide reductase family.</text>
</comment>
<dbReference type="PANTHER" id="PTHR43774:SF1">
    <property type="entry name" value="PEPTIDE METHIONINE SULFOXIDE REDUCTASE MSRA 2"/>
    <property type="match status" value="1"/>
</dbReference>
<gene>
    <name evidence="7" type="primary">msrA</name>
    <name evidence="9" type="ordered locus">Cvib_0739</name>
</gene>
<evidence type="ECO:0000256" key="2">
    <source>
        <dbReference type="ARBA" id="ARBA00023268"/>
    </source>
</evidence>
<feature type="active site" evidence="7">
    <location>
        <position position="160"/>
    </location>
</feature>
<reference evidence="9" key="1">
    <citation type="submission" date="2007-03" db="EMBL/GenBank/DDBJ databases">
        <title>Complete sequence of Prosthecochloris vibrioformis DSM 265.</title>
        <authorList>
            <consortium name="US DOE Joint Genome Institute"/>
            <person name="Copeland A."/>
            <person name="Lucas S."/>
            <person name="Lapidus A."/>
            <person name="Barry K."/>
            <person name="Detter J.C."/>
            <person name="Glavina del Rio T."/>
            <person name="Hammon N."/>
            <person name="Israni S."/>
            <person name="Pitluck S."/>
            <person name="Schmutz J."/>
            <person name="Larimer F."/>
            <person name="Land M."/>
            <person name="Hauser L."/>
            <person name="Mikhailova N."/>
            <person name="Li T."/>
            <person name="Overmann J."/>
            <person name="Schuster S.C."/>
            <person name="Bryant D.A."/>
            <person name="Richardson P."/>
        </authorList>
    </citation>
    <scope>NUCLEOTIDE SEQUENCE [LARGE SCALE GENOMIC DNA]</scope>
    <source>
        <strain evidence="9">DSM 265</strain>
    </source>
</reference>
<dbReference type="Pfam" id="PF01625">
    <property type="entry name" value="PMSR"/>
    <property type="match status" value="1"/>
</dbReference>
<dbReference type="EC" id="1.8.4.11" evidence="7"/>
<organism evidence="9">
    <name type="scientific">Chlorobium phaeovibrioides (strain DSM 265 / 1930)</name>
    <name type="common">Prosthecochloris vibrioformis (strain DSM 265)</name>
    <dbReference type="NCBI Taxonomy" id="290318"/>
    <lineage>
        <taxon>Bacteria</taxon>
        <taxon>Pseudomonadati</taxon>
        <taxon>Chlorobiota</taxon>
        <taxon>Chlorobiia</taxon>
        <taxon>Chlorobiales</taxon>
        <taxon>Chlorobiaceae</taxon>
        <taxon>Chlorobium/Pelodictyon group</taxon>
        <taxon>Chlorobium</taxon>
    </lineage>
</organism>